<proteinExistence type="predicted"/>
<comment type="caution">
    <text evidence="3">The sequence shown here is derived from an EMBL/GenBank/DDBJ whole genome shotgun (WGS) entry which is preliminary data.</text>
</comment>
<dbReference type="Proteomes" id="UP000656077">
    <property type="component" value="Unassembled WGS sequence"/>
</dbReference>
<dbReference type="SUPFAM" id="SSF56349">
    <property type="entry name" value="DNA breaking-rejoining enzymes"/>
    <property type="match status" value="1"/>
</dbReference>
<evidence type="ECO:0000313" key="3">
    <source>
        <dbReference type="EMBL" id="MVX64392.1"/>
    </source>
</evidence>
<sequence length="190" mass="21890">MNINTVSPIKDIKQLEAMKNFLKGKDTRNFLIFMVGISSALRISDILRLKVKDIWDEKRPKEFIMLNEKKTGKAKRFPITVNLKKAIVQFMKENDLEQDDYIFQSRKGNKKAITRSHAAYIISSAADYVGIKEPVSTHSMRKTFGYFCYKRGVSLALIMEILNHSSISQTRKYLGLTQEDLDSVYLSLNL</sequence>
<dbReference type="AlphaFoldDB" id="A0A964RMH3"/>
<name>A0A964RMH3_9CLOT</name>
<dbReference type="GO" id="GO:0006310">
    <property type="term" value="P:DNA recombination"/>
    <property type="evidence" value="ECO:0007669"/>
    <property type="project" value="UniProtKB-KW"/>
</dbReference>
<dbReference type="PROSITE" id="PS51898">
    <property type="entry name" value="TYR_RECOMBINASE"/>
    <property type="match status" value="1"/>
</dbReference>
<evidence type="ECO:0000256" key="1">
    <source>
        <dbReference type="ARBA" id="ARBA00023172"/>
    </source>
</evidence>
<dbReference type="GO" id="GO:0015074">
    <property type="term" value="P:DNA integration"/>
    <property type="evidence" value="ECO:0007669"/>
    <property type="project" value="InterPro"/>
</dbReference>
<dbReference type="Pfam" id="PF00589">
    <property type="entry name" value="Phage_integrase"/>
    <property type="match status" value="1"/>
</dbReference>
<dbReference type="InterPro" id="IPR002104">
    <property type="entry name" value="Integrase_catalytic"/>
</dbReference>
<dbReference type="PANTHER" id="PTHR30349:SF82">
    <property type="entry name" value="INTEGRASE_RECOMBINASE YOEC-RELATED"/>
    <property type="match status" value="1"/>
</dbReference>
<dbReference type="Gene3D" id="1.10.443.10">
    <property type="entry name" value="Intergrase catalytic core"/>
    <property type="match status" value="1"/>
</dbReference>
<reference evidence="3" key="1">
    <citation type="submission" date="2019-12" db="EMBL/GenBank/DDBJ databases">
        <title>Microbes associate with the intestines of laboratory mice.</title>
        <authorList>
            <person name="Navarre W."/>
            <person name="Wong E."/>
        </authorList>
    </citation>
    <scope>NUCLEOTIDE SEQUENCE</scope>
    <source>
        <strain evidence="3">NM79_F5</strain>
    </source>
</reference>
<dbReference type="GO" id="GO:0003677">
    <property type="term" value="F:DNA binding"/>
    <property type="evidence" value="ECO:0007669"/>
    <property type="project" value="InterPro"/>
</dbReference>
<evidence type="ECO:0000259" key="2">
    <source>
        <dbReference type="PROSITE" id="PS51898"/>
    </source>
</evidence>
<organism evidence="3 4">
    <name type="scientific">Clostridium chromiireducens</name>
    <dbReference type="NCBI Taxonomy" id="225345"/>
    <lineage>
        <taxon>Bacteria</taxon>
        <taxon>Bacillati</taxon>
        <taxon>Bacillota</taxon>
        <taxon>Clostridia</taxon>
        <taxon>Eubacteriales</taxon>
        <taxon>Clostridiaceae</taxon>
        <taxon>Clostridium</taxon>
    </lineage>
</organism>
<gene>
    <name evidence="3" type="ORF">GKZ28_11890</name>
</gene>
<dbReference type="InterPro" id="IPR011010">
    <property type="entry name" value="DNA_brk_join_enz"/>
</dbReference>
<dbReference type="EMBL" id="WSRQ01000016">
    <property type="protein sequence ID" value="MVX64392.1"/>
    <property type="molecule type" value="Genomic_DNA"/>
</dbReference>
<evidence type="ECO:0000313" key="4">
    <source>
        <dbReference type="Proteomes" id="UP000656077"/>
    </source>
</evidence>
<protein>
    <submittedName>
        <fullName evidence="3">Tyrosine-type recombinase/integrase</fullName>
    </submittedName>
</protein>
<accession>A0A964RMH3</accession>
<feature type="domain" description="Tyr recombinase" evidence="2">
    <location>
        <begin position="5"/>
        <end position="186"/>
    </location>
</feature>
<dbReference type="PANTHER" id="PTHR30349">
    <property type="entry name" value="PHAGE INTEGRASE-RELATED"/>
    <property type="match status" value="1"/>
</dbReference>
<dbReference type="InterPro" id="IPR050090">
    <property type="entry name" value="Tyrosine_recombinase_XerCD"/>
</dbReference>
<dbReference type="InterPro" id="IPR013762">
    <property type="entry name" value="Integrase-like_cat_sf"/>
</dbReference>
<keyword evidence="1" id="KW-0233">DNA recombination</keyword>